<evidence type="ECO:0000313" key="3">
    <source>
        <dbReference type="EnsemblPlants" id="Pp3c21_22370V3.1"/>
    </source>
</evidence>
<evidence type="ECO:0000313" key="4">
    <source>
        <dbReference type="Proteomes" id="UP000006727"/>
    </source>
</evidence>
<protein>
    <recommendedName>
        <fullName evidence="1">Protein kinase domain-containing protein</fullName>
    </recommendedName>
</protein>
<reference evidence="3" key="3">
    <citation type="submission" date="2020-12" db="UniProtKB">
        <authorList>
            <consortium name="EnsemblPlants"/>
        </authorList>
    </citation>
    <scope>IDENTIFICATION</scope>
</reference>
<dbReference type="FunFam" id="1.10.510.10:FF:002019">
    <property type="match status" value="1"/>
</dbReference>
<dbReference type="EnsemblPlants" id="Pp3c21_22370V3.1">
    <property type="protein sequence ID" value="Pp3c21_22370V3.1"/>
    <property type="gene ID" value="Pp3c21_22370"/>
</dbReference>
<dbReference type="GO" id="GO:0005524">
    <property type="term" value="F:ATP binding"/>
    <property type="evidence" value="ECO:0007669"/>
    <property type="project" value="InterPro"/>
</dbReference>
<dbReference type="AlphaFoldDB" id="A0A2K1ISW8"/>
<dbReference type="SUPFAM" id="SSF56112">
    <property type="entry name" value="Protein kinase-like (PK-like)"/>
    <property type="match status" value="1"/>
</dbReference>
<feature type="domain" description="Protein kinase" evidence="1">
    <location>
        <begin position="266"/>
        <end position="480"/>
    </location>
</feature>
<dbReference type="Gene3D" id="1.10.510.10">
    <property type="entry name" value="Transferase(Phosphotransferase) domain 1"/>
    <property type="match status" value="1"/>
</dbReference>
<name>A0A2K1ISW8_PHYPA</name>
<dbReference type="InterPro" id="IPR008266">
    <property type="entry name" value="Tyr_kinase_AS"/>
</dbReference>
<dbReference type="PANTHER" id="PTHR37171:SF1">
    <property type="entry name" value="SERINE_THREONINE-PROTEIN KINASE YRZF-RELATED"/>
    <property type="match status" value="1"/>
</dbReference>
<organism evidence="2">
    <name type="scientific">Physcomitrium patens</name>
    <name type="common">Spreading-leaved earth moss</name>
    <name type="synonym">Physcomitrella patens</name>
    <dbReference type="NCBI Taxonomy" id="3218"/>
    <lineage>
        <taxon>Eukaryota</taxon>
        <taxon>Viridiplantae</taxon>
        <taxon>Streptophyta</taxon>
        <taxon>Embryophyta</taxon>
        <taxon>Bryophyta</taxon>
        <taxon>Bryophytina</taxon>
        <taxon>Bryopsida</taxon>
        <taxon>Funariidae</taxon>
        <taxon>Funariales</taxon>
        <taxon>Funariaceae</taxon>
        <taxon>Physcomitrium</taxon>
    </lineage>
</organism>
<dbReference type="InterPro" id="IPR052396">
    <property type="entry name" value="Meiotic_Drive_Suppr_Kinase"/>
</dbReference>
<dbReference type="Pfam" id="PF00069">
    <property type="entry name" value="Pkinase"/>
    <property type="match status" value="1"/>
</dbReference>
<dbReference type="EMBL" id="ABEU02000021">
    <property type="protein sequence ID" value="PNR32365.1"/>
    <property type="molecule type" value="Genomic_DNA"/>
</dbReference>
<dbReference type="Gramene" id="Pp3c21_22370V3.1">
    <property type="protein sequence ID" value="Pp3c21_22370V3.1"/>
    <property type="gene ID" value="Pp3c21_22370"/>
</dbReference>
<reference evidence="2 4" key="2">
    <citation type="journal article" date="2018" name="Plant J.">
        <title>The Physcomitrella patens chromosome-scale assembly reveals moss genome structure and evolution.</title>
        <authorList>
            <person name="Lang D."/>
            <person name="Ullrich K.K."/>
            <person name="Murat F."/>
            <person name="Fuchs J."/>
            <person name="Jenkins J."/>
            <person name="Haas F.B."/>
            <person name="Piednoel M."/>
            <person name="Gundlach H."/>
            <person name="Van Bel M."/>
            <person name="Meyberg R."/>
            <person name="Vives C."/>
            <person name="Morata J."/>
            <person name="Symeonidi A."/>
            <person name="Hiss M."/>
            <person name="Muchero W."/>
            <person name="Kamisugi Y."/>
            <person name="Saleh O."/>
            <person name="Blanc G."/>
            <person name="Decker E.L."/>
            <person name="van Gessel N."/>
            <person name="Grimwood J."/>
            <person name="Hayes R.D."/>
            <person name="Graham S.W."/>
            <person name="Gunter L.E."/>
            <person name="McDaniel S.F."/>
            <person name="Hoernstein S.N.W."/>
            <person name="Larsson A."/>
            <person name="Li F.W."/>
            <person name="Perroud P.F."/>
            <person name="Phillips J."/>
            <person name="Ranjan P."/>
            <person name="Rokshar D.S."/>
            <person name="Rothfels C.J."/>
            <person name="Schneider L."/>
            <person name="Shu S."/>
            <person name="Stevenson D.W."/>
            <person name="Thummler F."/>
            <person name="Tillich M."/>
            <person name="Villarreal Aguilar J.C."/>
            <person name="Widiez T."/>
            <person name="Wong G.K."/>
            <person name="Wymore A."/>
            <person name="Zhang Y."/>
            <person name="Zimmer A.D."/>
            <person name="Quatrano R.S."/>
            <person name="Mayer K.F.X."/>
            <person name="Goodstein D."/>
            <person name="Casacuberta J.M."/>
            <person name="Vandepoele K."/>
            <person name="Reski R."/>
            <person name="Cuming A.C."/>
            <person name="Tuskan G.A."/>
            <person name="Maumus F."/>
            <person name="Salse J."/>
            <person name="Schmutz J."/>
            <person name="Rensing S.A."/>
        </authorList>
    </citation>
    <scope>NUCLEOTIDE SEQUENCE [LARGE SCALE GENOMIC DNA]</scope>
    <source>
        <strain evidence="3 4">cv. Gransden 2004</strain>
    </source>
</reference>
<dbReference type="InParanoid" id="A0A2K1ISW8"/>
<evidence type="ECO:0000313" key="2">
    <source>
        <dbReference type="EMBL" id="PNR32365.1"/>
    </source>
</evidence>
<dbReference type="PROSITE" id="PS00109">
    <property type="entry name" value="PROTEIN_KINASE_TYR"/>
    <property type="match status" value="1"/>
</dbReference>
<keyword evidence="4" id="KW-1185">Reference proteome</keyword>
<dbReference type="STRING" id="3218.A0A2K1ISW8"/>
<evidence type="ECO:0000259" key="1">
    <source>
        <dbReference type="PROSITE" id="PS50011"/>
    </source>
</evidence>
<proteinExistence type="predicted"/>
<dbReference type="PANTHER" id="PTHR37171">
    <property type="entry name" value="SERINE/THREONINE-PROTEIN KINASE YRZF-RELATED"/>
    <property type="match status" value="1"/>
</dbReference>
<dbReference type="Proteomes" id="UP000006727">
    <property type="component" value="Chromosome 21"/>
</dbReference>
<dbReference type="PROSITE" id="PS50011">
    <property type="entry name" value="PROTEIN_KINASE_DOM"/>
    <property type="match status" value="1"/>
</dbReference>
<dbReference type="GO" id="GO:0004672">
    <property type="term" value="F:protein kinase activity"/>
    <property type="evidence" value="ECO:0007669"/>
    <property type="project" value="InterPro"/>
</dbReference>
<reference evidence="2 4" key="1">
    <citation type="journal article" date="2008" name="Science">
        <title>The Physcomitrella genome reveals evolutionary insights into the conquest of land by plants.</title>
        <authorList>
            <person name="Rensing S."/>
            <person name="Lang D."/>
            <person name="Zimmer A."/>
            <person name="Terry A."/>
            <person name="Salamov A."/>
            <person name="Shapiro H."/>
            <person name="Nishiyama T."/>
            <person name="Perroud P.-F."/>
            <person name="Lindquist E."/>
            <person name="Kamisugi Y."/>
            <person name="Tanahashi T."/>
            <person name="Sakakibara K."/>
            <person name="Fujita T."/>
            <person name="Oishi K."/>
            <person name="Shin-I T."/>
            <person name="Kuroki Y."/>
            <person name="Toyoda A."/>
            <person name="Suzuki Y."/>
            <person name="Hashimoto A."/>
            <person name="Yamaguchi K."/>
            <person name="Sugano A."/>
            <person name="Kohara Y."/>
            <person name="Fujiyama A."/>
            <person name="Anterola A."/>
            <person name="Aoki S."/>
            <person name="Ashton N."/>
            <person name="Barbazuk W.B."/>
            <person name="Barker E."/>
            <person name="Bennetzen J."/>
            <person name="Bezanilla M."/>
            <person name="Blankenship R."/>
            <person name="Cho S.H."/>
            <person name="Dutcher S."/>
            <person name="Estelle M."/>
            <person name="Fawcett J.A."/>
            <person name="Gundlach H."/>
            <person name="Hanada K."/>
            <person name="Heyl A."/>
            <person name="Hicks K.A."/>
            <person name="Hugh J."/>
            <person name="Lohr M."/>
            <person name="Mayer K."/>
            <person name="Melkozernov A."/>
            <person name="Murata T."/>
            <person name="Nelson D."/>
            <person name="Pils B."/>
            <person name="Prigge M."/>
            <person name="Reiss B."/>
            <person name="Renner T."/>
            <person name="Rombauts S."/>
            <person name="Rushton P."/>
            <person name="Sanderfoot A."/>
            <person name="Schween G."/>
            <person name="Shiu S.-H."/>
            <person name="Stueber K."/>
            <person name="Theodoulou F.L."/>
            <person name="Tu H."/>
            <person name="Van de Peer Y."/>
            <person name="Verrier P.J."/>
            <person name="Waters E."/>
            <person name="Wood A."/>
            <person name="Yang L."/>
            <person name="Cove D."/>
            <person name="Cuming A."/>
            <person name="Hasebe M."/>
            <person name="Lucas S."/>
            <person name="Mishler D.B."/>
            <person name="Reski R."/>
            <person name="Grigoriev I."/>
            <person name="Quatrano R.S."/>
            <person name="Boore J.L."/>
        </authorList>
    </citation>
    <scope>NUCLEOTIDE SEQUENCE [LARGE SCALE GENOMIC DNA]</scope>
    <source>
        <strain evidence="3 4">cv. Gransden 2004</strain>
    </source>
</reference>
<sequence length="480" mass="53190">MADGIGNSEEQIRSVDDQIRSKAQLRDRESQLGGENAQLRDEKVQILQRRGLGTEYDWLVQKVVPPTRSSRAGRVYRITVTAHTQDTRLEQKQENPLINFILEEMVSLMQKKELQFNFHYKREFTILSKSKGRNDGLGSSEGASSSAMVDVYSGGPRADFVITLRKKNALVFEVKNEGEGRCGFAVFGIMPSHGERIIRCICQLYEYMVLCKVGYNVLTDARNWYLFKRDNAGCLKISYGIKTSAEPPRVLAALSYLVHAAALDNSEFGDPTGNGQFPLVHEAAPSEHSDESGAQLALEDFSAEDLNLKKAGGVINSEGWSGCVVNGCLHGQPVALKFAYLGMEHAEALLKEVVAYTKIEKLWGIFVPRLIGYGTTNNGRVVFIATELIDGVELGEVAVTREVETAALEALAAVHACELLHRDVSLSNIMVVWGTKPTVRILDFGFSWITSNKKLQEAERVRLKPGEEANDARYPCILPC</sequence>
<dbReference type="InterPro" id="IPR000719">
    <property type="entry name" value="Prot_kinase_dom"/>
</dbReference>
<gene>
    <name evidence="2" type="ORF">PHYPA_026491</name>
</gene>
<dbReference type="InterPro" id="IPR011009">
    <property type="entry name" value="Kinase-like_dom_sf"/>
</dbReference>
<accession>A0A2K1ISW8</accession>